<keyword evidence="1" id="KW-0812">Transmembrane</keyword>
<dbReference type="GeneID" id="94233277"/>
<feature type="transmembrane region" description="Helical" evidence="1">
    <location>
        <begin position="75"/>
        <end position="95"/>
    </location>
</feature>
<gene>
    <name evidence="2" type="ORF">VAT7223_04399</name>
</gene>
<keyword evidence="1" id="KW-1133">Transmembrane helix</keyword>
<feature type="transmembrane region" description="Helical" evidence="1">
    <location>
        <begin position="101"/>
        <end position="121"/>
    </location>
</feature>
<reference evidence="3" key="1">
    <citation type="submission" date="2016-06" db="EMBL/GenBank/DDBJ databases">
        <authorList>
            <person name="Rodrigo-Torres Lidia"/>
            <person name="Arahal R.David."/>
        </authorList>
    </citation>
    <scope>NUCLEOTIDE SEQUENCE [LARGE SCALE GENOMIC DNA]</scope>
    <source>
        <strain evidence="3">CECT 7223</strain>
    </source>
</reference>
<evidence type="ECO:0000313" key="3">
    <source>
        <dbReference type="Proteomes" id="UP000092876"/>
    </source>
</evidence>
<dbReference type="AlphaFoldDB" id="A0A1C3J575"/>
<accession>A0A1C3J575</accession>
<proteinExistence type="predicted"/>
<evidence type="ECO:0000313" key="2">
    <source>
        <dbReference type="EMBL" id="SBS68815.1"/>
    </source>
</evidence>
<keyword evidence="1" id="KW-0472">Membrane</keyword>
<protein>
    <submittedName>
        <fullName evidence="2">Uncharacterized protein</fullName>
    </submittedName>
</protein>
<dbReference type="Proteomes" id="UP000092876">
    <property type="component" value="Unassembled WGS sequence"/>
</dbReference>
<dbReference type="RefSeq" id="WP_065680430.1">
    <property type="nucleotide sequence ID" value="NZ_AP025460.1"/>
</dbReference>
<sequence>MKTDQELKEAGFTLSGVKRYQSTVGDYANVLYKKSLNFGDAAKAEDMPREVTHDHVRSSANVISNTFGTEKTSKWWILCQVSEYVLTAISAYAAANLSKDWGTPVFVVAVVLAGVLVATRISNAKSK</sequence>
<dbReference type="EMBL" id="FLQP01000099">
    <property type="protein sequence ID" value="SBS68815.1"/>
    <property type="molecule type" value="Genomic_DNA"/>
</dbReference>
<name>A0A1C3J575_9VIBR</name>
<organism evidence="2 3">
    <name type="scientific">Vibrio atlanticus</name>
    <dbReference type="NCBI Taxonomy" id="693153"/>
    <lineage>
        <taxon>Bacteria</taxon>
        <taxon>Pseudomonadati</taxon>
        <taxon>Pseudomonadota</taxon>
        <taxon>Gammaproteobacteria</taxon>
        <taxon>Vibrionales</taxon>
        <taxon>Vibrionaceae</taxon>
        <taxon>Vibrio</taxon>
    </lineage>
</organism>
<evidence type="ECO:0000256" key="1">
    <source>
        <dbReference type="SAM" id="Phobius"/>
    </source>
</evidence>